<keyword evidence="1" id="KW-0812">Transmembrane</keyword>
<feature type="transmembrane region" description="Helical" evidence="1">
    <location>
        <begin position="245"/>
        <end position="265"/>
    </location>
</feature>
<sequence length="389" mass="43052">MHRENGVSISILTLMPQQRLISLDVLRGLTVMLMIFVNNGAGTQIFSPLRHSRWNGMTLCDLVFPFFLFMVGVSTYLSLRKSNFAWSAKTLRKIARRTALLFLIGLTINWFDMACNGSPLDLAHLRIMGVMQRIALCYGATAFVAILSSKVPQRLHLIPWLIAVLLIAYSLLLIIGGGYDYSSATNLLAIVDTHILGYDHLYHRSPVDPEGLLSTLPAIAHTLIGFWVARLTIGKQGSHSTQNTVRMFLLAGAMLVVSGIILTLLLPLNKRIWSPSYVLTTCGLASFTQGLLVYLIEDTRQTASFLNKDKGRAWTFFLIFGSNPLFLYVASEVLAISLGAAGIKDAVFAGLQTIITNGYWASAAYATLFVLLHAAIGYPLWKRHIYIKI</sequence>
<evidence type="ECO:0000313" key="3">
    <source>
        <dbReference type="EMBL" id="EFA43899.1"/>
    </source>
</evidence>
<feature type="transmembrane region" description="Helical" evidence="1">
    <location>
        <begin position="359"/>
        <end position="381"/>
    </location>
</feature>
<feature type="transmembrane region" description="Helical" evidence="1">
    <location>
        <begin position="277"/>
        <end position="296"/>
    </location>
</feature>
<evidence type="ECO:0000259" key="2">
    <source>
        <dbReference type="Pfam" id="PF07786"/>
    </source>
</evidence>
<keyword evidence="1" id="KW-0472">Membrane</keyword>
<keyword evidence="1" id="KW-1133">Transmembrane helix</keyword>
<feature type="transmembrane region" description="Helical" evidence="1">
    <location>
        <begin position="21"/>
        <end position="42"/>
    </location>
</feature>
<keyword evidence="4" id="KW-1185">Reference proteome</keyword>
<feature type="domain" description="Heparan-alpha-glucosaminide N-acetyltransferase catalytic" evidence="2">
    <location>
        <begin position="19"/>
        <end position="241"/>
    </location>
</feature>
<dbReference type="EMBL" id="ACKS01000070">
    <property type="protein sequence ID" value="EFA43899.1"/>
    <property type="molecule type" value="Genomic_DNA"/>
</dbReference>
<comment type="caution">
    <text evidence="3">The sequence shown here is derived from an EMBL/GenBank/DDBJ whole genome shotgun (WGS) entry which is preliminary data.</text>
</comment>
<organism evidence="3 4">
    <name type="scientific">Hallella bergensis DSM 17361</name>
    <dbReference type="NCBI Taxonomy" id="585502"/>
    <lineage>
        <taxon>Bacteria</taxon>
        <taxon>Pseudomonadati</taxon>
        <taxon>Bacteroidota</taxon>
        <taxon>Bacteroidia</taxon>
        <taxon>Bacteroidales</taxon>
        <taxon>Prevotellaceae</taxon>
        <taxon>Hallella</taxon>
    </lineage>
</organism>
<feature type="transmembrane region" description="Helical" evidence="1">
    <location>
        <begin position="158"/>
        <end position="179"/>
    </location>
</feature>
<evidence type="ECO:0000313" key="4">
    <source>
        <dbReference type="Proteomes" id="UP000003160"/>
    </source>
</evidence>
<feature type="transmembrane region" description="Helical" evidence="1">
    <location>
        <begin position="62"/>
        <end position="79"/>
    </location>
</feature>
<dbReference type="PANTHER" id="PTHR31061">
    <property type="entry name" value="LD22376P"/>
    <property type="match status" value="1"/>
</dbReference>
<evidence type="ECO:0000256" key="1">
    <source>
        <dbReference type="SAM" id="Phobius"/>
    </source>
</evidence>
<protein>
    <recommendedName>
        <fullName evidence="2">Heparan-alpha-glucosaminide N-acetyltransferase catalytic domain-containing protein</fullName>
    </recommendedName>
</protein>
<dbReference type="Proteomes" id="UP000003160">
    <property type="component" value="Unassembled WGS sequence"/>
</dbReference>
<name>D1PXD2_9BACT</name>
<feature type="transmembrane region" description="Helical" evidence="1">
    <location>
        <begin position="316"/>
        <end position="339"/>
    </location>
</feature>
<dbReference type="AlphaFoldDB" id="D1PXD2"/>
<feature type="transmembrane region" description="Helical" evidence="1">
    <location>
        <begin position="211"/>
        <end position="233"/>
    </location>
</feature>
<dbReference type="Pfam" id="PF07786">
    <property type="entry name" value="HGSNAT_cat"/>
    <property type="match status" value="1"/>
</dbReference>
<dbReference type="PANTHER" id="PTHR31061:SF24">
    <property type="entry name" value="LD22376P"/>
    <property type="match status" value="1"/>
</dbReference>
<dbReference type="HOGENOM" id="CLU_029171_4_0_10"/>
<gene>
    <name evidence="3" type="ORF">HMPREF0645_1617</name>
</gene>
<dbReference type="InterPro" id="IPR012429">
    <property type="entry name" value="HGSNAT_cat"/>
</dbReference>
<proteinExistence type="predicted"/>
<reference evidence="3 4" key="1">
    <citation type="submission" date="2009-10" db="EMBL/GenBank/DDBJ databases">
        <authorList>
            <person name="Qin X."/>
            <person name="Bachman B."/>
            <person name="Battles P."/>
            <person name="Bell A."/>
            <person name="Bess C."/>
            <person name="Bickham C."/>
            <person name="Chaboub L."/>
            <person name="Chen D."/>
            <person name="Coyle M."/>
            <person name="Deiros D.R."/>
            <person name="Dinh H."/>
            <person name="Forbes L."/>
            <person name="Fowler G."/>
            <person name="Francisco L."/>
            <person name="Fu Q."/>
            <person name="Gubbala S."/>
            <person name="Hale W."/>
            <person name="Han Y."/>
            <person name="Hemphill L."/>
            <person name="Highlander S.K."/>
            <person name="Hirani K."/>
            <person name="Hogues M."/>
            <person name="Jackson L."/>
            <person name="Jakkamsetti A."/>
            <person name="Javaid M."/>
            <person name="Jiang H."/>
            <person name="Korchina V."/>
            <person name="Kovar C."/>
            <person name="Lara F."/>
            <person name="Lee S."/>
            <person name="Mata R."/>
            <person name="Mathew T."/>
            <person name="Moen C."/>
            <person name="Morales K."/>
            <person name="Munidasa M."/>
            <person name="Nazareth L."/>
            <person name="Ngo R."/>
            <person name="Nguyen L."/>
            <person name="Okwuonu G."/>
            <person name="Ongeri F."/>
            <person name="Patil S."/>
            <person name="Petrosino J."/>
            <person name="Pham C."/>
            <person name="Pham P."/>
            <person name="Pu L.-L."/>
            <person name="Puazo M."/>
            <person name="Raj R."/>
            <person name="Reid J."/>
            <person name="Rouhana J."/>
            <person name="Saada N."/>
            <person name="Shang Y."/>
            <person name="Simmons D."/>
            <person name="Thornton R."/>
            <person name="Warren J."/>
            <person name="Weissenberger G."/>
            <person name="Zhang J."/>
            <person name="Zhang L."/>
            <person name="Zhou C."/>
            <person name="Zhu D."/>
            <person name="Muzny D."/>
            <person name="Worley K."/>
            <person name="Gibbs R."/>
        </authorList>
    </citation>
    <scope>NUCLEOTIDE SEQUENCE [LARGE SCALE GENOMIC DNA]</scope>
    <source>
        <strain evidence="3 4">DSM 17361</strain>
    </source>
</reference>
<dbReference type="eggNOG" id="COG4299">
    <property type="taxonomic scope" value="Bacteria"/>
</dbReference>
<feature type="transmembrane region" description="Helical" evidence="1">
    <location>
        <begin position="100"/>
        <end position="119"/>
    </location>
</feature>
<accession>D1PXD2</accession>
<feature type="transmembrane region" description="Helical" evidence="1">
    <location>
        <begin position="125"/>
        <end position="146"/>
    </location>
</feature>